<dbReference type="Proteomes" id="UP000182836">
    <property type="component" value="Unassembled WGS sequence"/>
</dbReference>
<dbReference type="GeneID" id="42307522"/>
<dbReference type="EMBL" id="LGUG01000004">
    <property type="protein sequence ID" value="KON97485.1"/>
    <property type="molecule type" value="Genomic_DNA"/>
</dbReference>
<dbReference type="OrthoDB" id="9796485at2"/>
<feature type="domain" description="Isochorismatase-like" evidence="3">
    <location>
        <begin position="6"/>
        <end position="178"/>
    </location>
</feature>
<dbReference type="SUPFAM" id="SSF52499">
    <property type="entry name" value="Isochorismatase-like hydrolases"/>
    <property type="match status" value="1"/>
</dbReference>
<evidence type="ECO:0000313" key="5">
    <source>
        <dbReference type="EMBL" id="SDK39330.1"/>
    </source>
</evidence>
<dbReference type="AlphaFoldDB" id="A0A0D1XEF6"/>
<dbReference type="Proteomes" id="UP000037269">
    <property type="component" value="Unassembled WGS sequence"/>
</dbReference>
<dbReference type="RefSeq" id="WP_043068787.1">
    <property type="nucleotide sequence ID" value="NZ_BJOA01000237.1"/>
</dbReference>
<comment type="similarity">
    <text evidence="1">Belongs to the isochorismatase family.</text>
</comment>
<dbReference type="CDD" id="cd00431">
    <property type="entry name" value="cysteine_hydrolases"/>
    <property type="match status" value="1"/>
</dbReference>
<dbReference type="PANTHER" id="PTHR43540:SF10">
    <property type="entry name" value="ISOCHORISMATASE"/>
    <property type="match status" value="1"/>
</dbReference>
<dbReference type="STRING" id="47500.AF333_20440"/>
<evidence type="ECO:0000313" key="4">
    <source>
        <dbReference type="EMBL" id="KON97485.1"/>
    </source>
</evidence>
<dbReference type="PATRIC" id="fig|47500.12.peg.6587"/>
<keyword evidence="6" id="KW-1185">Reference proteome</keyword>
<dbReference type="EMBL" id="FNED01000052">
    <property type="protein sequence ID" value="SDK39330.1"/>
    <property type="molecule type" value="Genomic_DNA"/>
</dbReference>
<evidence type="ECO:0000259" key="3">
    <source>
        <dbReference type="Pfam" id="PF00857"/>
    </source>
</evidence>
<reference evidence="4 6" key="1">
    <citation type="submission" date="2015-07" db="EMBL/GenBank/DDBJ databases">
        <title>Fjat-14205 dsm 2895.</title>
        <authorList>
            <person name="Liu B."/>
            <person name="Wang J."/>
            <person name="Zhu Y."/>
            <person name="Liu G."/>
            <person name="Chen Q."/>
            <person name="Chen Z."/>
            <person name="Lan J."/>
            <person name="Che J."/>
            <person name="Ge C."/>
            <person name="Shi H."/>
            <person name="Pan Z."/>
            <person name="Liu X."/>
        </authorList>
    </citation>
    <scope>NUCLEOTIDE SEQUENCE [LARGE SCALE GENOMIC DNA]</scope>
    <source>
        <strain evidence="4 6">DSM 2895</strain>
    </source>
</reference>
<dbReference type="PANTHER" id="PTHR43540">
    <property type="entry name" value="PEROXYUREIDOACRYLATE/UREIDOACRYLATE AMIDOHYDROLASE-RELATED"/>
    <property type="match status" value="1"/>
</dbReference>
<sequence>MTERGLIIIDYTKDFVDGALPVGEPAIQIEERLCNIAEEAITTGAYVVFAVDKHSLHDPYHPEAKLFPPHNIEGSAGRELYGRLADIYRKYKDRENVLYMDKTRYSAFAGTELDLKLRERNIKDLYITGVCTDICDLHTCVDAYNLGYTIFVHTDAVASFNPAGHEWALQHMKNCLGATLL</sequence>
<evidence type="ECO:0000313" key="7">
    <source>
        <dbReference type="Proteomes" id="UP000182836"/>
    </source>
</evidence>
<reference evidence="5 7" key="2">
    <citation type="submission" date="2016-10" db="EMBL/GenBank/DDBJ databases">
        <authorList>
            <person name="de Groot N.N."/>
        </authorList>
    </citation>
    <scope>NUCLEOTIDE SEQUENCE [LARGE SCALE GENOMIC DNA]</scope>
    <source>
        <strain evidence="5 7">DSM 2895</strain>
    </source>
</reference>
<dbReference type="InterPro" id="IPR000868">
    <property type="entry name" value="Isochorismatase-like_dom"/>
</dbReference>
<accession>A0A0D1XEF6</accession>
<proteinExistence type="inferred from homology"/>
<protein>
    <submittedName>
        <fullName evidence="4">Isochorismatase</fullName>
    </submittedName>
    <submittedName>
        <fullName evidence="5">Nicotinamidase-related amidase</fullName>
    </submittedName>
</protein>
<dbReference type="Pfam" id="PF00857">
    <property type="entry name" value="Isochorismatase"/>
    <property type="match status" value="1"/>
</dbReference>
<dbReference type="GO" id="GO:0016787">
    <property type="term" value="F:hydrolase activity"/>
    <property type="evidence" value="ECO:0007669"/>
    <property type="project" value="UniProtKB-KW"/>
</dbReference>
<evidence type="ECO:0000256" key="2">
    <source>
        <dbReference type="ARBA" id="ARBA00022801"/>
    </source>
</evidence>
<name>A0A0D1XEF6_ANEMI</name>
<dbReference type="InterPro" id="IPR050272">
    <property type="entry name" value="Isochorismatase-like_hydrls"/>
</dbReference>
<dbReference type="Gene3D" id="3.40.50.850">
    <property type="entry name" value="Isochorismatase-like"/>
    <property type="match status" value="1"/>
</dbReference>
<evidence type="ECO:0000256" key="1">
    <source>
        <dbReference type="ARBA" id="ARBA00006336"/>
    </source>
</evidence>
<organism evidence="4 6">
    <name type="scientific">Aneurinibacillus migulanus</name>
    <name type="common">Bacillus migulanus</name>
    <dbReference type="NCBI Taxonomy" id="47500"/>
    <lineage>
        <taxon>Bacteria</taxon>
        <taxon>Bacillati</taxon>
        <taxon>Bacillota</taxon>
        <taxon>Bacilli</taxon>
        <taxon>Bacillales</taxon>
        <taxon>Paenibacillaceae</taxon>
        <taxon>Aneurinibacillus group</taxon>
        <taxon>Aneurinibacillus</taxon>
    </lineage>
</organism>
<keyword evidence="2" id="KW-0378">Hydrolase</keyword>
<dbReference type="InterPro" id="IPR036380">
    <property type="entry name" value="Isochorismatase-like_sf"/>
</dbReference>
<gene>
    <name evidence="4" type="ORF">AF333_20440</name>
    <name evidence="5" type="ORF">SAMN04487909_15233</name>
</gene>
<evidence type="ECO:0000313" key="6">
    <source>
        <dbReference type="Proteomes" id="UP000037269"/>
    </source>
</evidence>